<feature type="region of interest" description="Disordered" evidence="1">
    <location>
        <begin position="36"/>
        <end position="56"/>
    </location>
</feature>
<comment type="caution">
    <text evidence="2">The sequence shown here is derived from an EMBL/GenBank/DDBJ whole genome shotgun (WGS) entry which is preliminary data.</text>
</comment>
<evidence type="ECO:0000313" key="5">
    <source>
        <dbReference type="Proteomes" id="UP000476176"/>
    </source>
</evidence>
<dbReference type="AlphaFoldDB" id="A0A6A3VKX4"/>
<gene>
    <name evidence="3" type="ORF">PF004_g27351</name>
    <name evidence="2" type="ORF">PF005_g28044</name>
</gene>
<organism evidence="2 4">
    <name type="scientific">Phytophthora fragariae</name>
    <dbReference type="NCBI Taxonomy" id="53985"/>
    <lineage>
        <taxon>Eukaryota</taxon>
        <taxon>Sar</taxon>
        <taxon>Stramenopiles</taxon>
        <taxon>Oomycota</taxon>
        <taxon>Peronosporomycetes</taxon>
        <taxon>Peronosporales</taxon>
        <taxon>Peronosporaceae</taxon>
        <taxon>Phytophthora</taxon>
    </lineage>
</organism>
<sequence>MTSVLEARLASYDHSGDLSGEGLAPSKTTPIRVCHHSTAPGTLSTAPESIGPRSAGNAFRTQHTVAWYDPVLSWHGTSSSTASSPSSANVRVLGEFESQQGRPFFGRSELRRDSGRRTRRGFHNFHANEFGPPCRRGECLTLRTL</sequence>
<evidence type="ECO:0000313" key="4">
    <source>
        <dbReference type="Proteomes" id="UP000433483"/>
    </source>
</evidence>
<protein>
    <submittedName>
        <fullName evidence="2">Uncharacterized protein</fullName>
    </submittedName>
</protein>
<dbReference type="Proteomes" id="UP000476176">
    <property type="component" value="Unassembled WGS sequence"/>
</dbReference>
<reference evidence="2 4" key="1">
    <citation type="submission" date="2018-08" db="EMBL/GenBank/DDBJ databases">
        <title>Genomic investigation of the strawberry pathogen Phytophthora fragariae indicates pathogenicity is determined by transcriptional variation in three key races.</title>
        <authorList>
            <person name="Adams T.M."/>
            <person name="Armitage A.D."/>
            <person name="Sobczyk M.K."/>
            <person name="Bates H.J."/>
            <person name="Dunwell J.M."/>
            <person name="Nellist C.F."/>
            <person name="Harrison R.J."/>
        </authorList>
    </citation>
    <scope>NUCLEOTIDE SEQUENCE [LARGE SCALE GENOMIC DNA]</scope>
    <source>
        <strain evidence="3 5">BC-23</strain>
        <strain evidence="2 4">NOV-27</strain>
    </source>
</reference>
<proteinExistence type="predicted"/>
<name>A0A6A3VKX4_9STRA</name>
<dbReference type="EMBL" id="QXGC01003943">
    <property type="protein sequence ID" value="KAE9172151.1"/>
    <property type="molecule type" value="Genomic_DNA"/>
</dbReference>
<dbReference type="EMBL" id="QXGB01003725">
    <property type="protein sequence ID" value="KAE9169260.1"/>
    <property type="molecule type" value="Genomic_DNA"/>
</dbReference>
<evidence type="ECO:0000256" key="1">
    <source>
        <dbReference type="SAM" id="MobiDB-lite"/>
    </source>
</evidence>
<dbReference type="Proteomes" id="UP000433483">
    <property type="component" value="Unassembled WGS sequence"/>
</dbReference>
<keyword evidence="4" id="KW-1185">Reference proteome</keyword>
<accession>A0A6A3VKX4</accession>
<evidence type="ECO:0000313" key="2">
    <source>
        <dbReference type="EMBL" id="KAE9169260.1"/>
    </source>
</evidence>
<evidence type="ECO:0000313" key="3">
    <source>
        <dbReference type="EMBL" id="KAE9172151.1"/>
    </source>
</evidence>